<dbReference type="RefSeq" id="WP_125023923.1">
    <property type="nucleotide sequence ID" value="NZ_CP034159.1"/>
</dbReference>
<dbReference type="EMBL" id="CP034159">
    <property type="protein sequence ID" value="AZI32957.1"/>
    <property type="molecule type" value="Genomic_DNA"/>
</dbReference>
<dbReference type="KEGG" id="ccas:EIB73_07135"/>
<accession>A0A3G8XMI5</accession>
<proteinExistence type="predicted"/>
<dbReference type="Proteomes" id="UP000270185">
    <property type="component" value="Chromosome"/>
</dbReference>
<dbReference type="OrthoDB" id="231913at2"/>
<evidence type="ECO:0000313" key="2">
    <source>
        <dbReference type="Proteomes" id="UP000270185"/>
    </source>
</evidence>
<keyword evidence="2" id="KW-1185">Reference proteome</keyword>
<evidence type="ECO:0000313" key="1">
    <source>
        <dbReference type="EMBL" id="AZI32957.1"/>
    </source>
</evidence>
<name>A0A3G8XMI5_9FLAO</name>
<protein>
    <submittedName>
        <fullName evidence="1">Uncharacterized protein</fullName>
    </submittedName>
</protein>
<reference evidence="2" key="1">
    <citation type="submission" date="2018-11" db="EMBL/GenBank/DDBJ databases">
        <title>Proposal to divide the Flavobacteriaceae and reorganize its genera based on Amino Acid Identity values calculated from whole genome sequences.</title>
        <authorList>
            <person name="Nicholson A.C."/>
            <person name="Gulvik C.A."/>
            <person name="Whitney A.M."/>
            <person name="Humrighouse B.W."/>
            <person name="Bell M."/>
            <person name="Holmes B."/>
            <person name="Steigerwalt A.G."/>
            <person name="Villarma A."/>
            <person name="Sheth M."/>
            <person name="Batra D."/>
            <person name="Pryor J."/>
            <person name="Bernardet J.-F."/>
            <person name="Hugo C."/>
            <person name="Kampfer P."/>
            <person name="Newman J.D."/>
            <person name="McQuiston J.R."/>
        </authorList>
    </citation>
    <scope>NUCLEOTIDE SEQUENCE [LARGE SCALE GENOMIC DNA]</scope>
    <source>
        <strain evidence="2">G0081</strain>
    </source>
</reference>
<organism evidence="1 2">
    <name type="scientific">Kaistella carnis</name>
    <dbReference type="NCBI Taxonomy" id="1241979"/>
    <lineage>
        <taxon>Bacteria</taxon>
        <taxon>Pseudomonadati</taxon>
        <taxon>Bacteroidota</taxon>
        <taxon>Flavobacteriia</taxon>
        <taxon>Flavobacteriales</taxon>
        <taxon>Weeksellaceae</taxon>
        <taxon>Chryseobacterium group</taxon>
        <taxon>Kaistella</taxon>
    </lineage>
</organism>
<dbReference type="AlphaFoldDB" id="A0A3G8XMI5"/>
<gene>
    <name evidence="1" type="ORF">EIB73_07135</name>
</gene>
<sequence length="145" mass="16119">MSRTRIVKGNITKIIGGDYKRYSKDDIENSGSKIIQVGKEGGVSYGEPKKPPIIGKKIISVEWLDADENPISKSTSGVNVSLKVRTANYEEGETICLKIKEIDDKEIQKGKTEIILTGKIIKGGISYLKEEIFLESIIFNETQIK</sequence>